<name>A0A1L9AVW4_9BACT</name>
<proteinExistence type="predicted"/>
<protein>
    <submittedName>
        <fullName evidence="2">Alpha/beta hydrolase</fullName>
    </submittedName>
</protein>
<evidence type="ECO:0000313" key="2">
    <source>
        <dbReference type="EMBL" id="OJH34137.1"/>
    </source>
</evidence>
<comment type="caution">
    <text evidence="2">The sequence shown here is derived from an EMBL/GenBank/DDBJ whole genome shotgun (WGS) entry which is preliminary data.</text>
</comment>
<evidence type="ECO:0000313" key="3">
    <source>
        <dbReference type="Proteomes" id="UP000182229"/>
    </source>
</evidence>
<keyword evidence="2" id="KW-0378">Hydrolase</keyword>
<dbReference type="SUPFAM" id="SSF53474">
    <property type="entry name" value="alpha/beta-Hydrolases"/>
    <property type="match status" value="1"/>
</dbReference>
<dbReference type="EMBL" id="MPIN01000022">
    <property type="protein sequence ID" value="OJH34137.1"/>
    <property type="molecule type" value="Genomic_DNA"/>
</dbReference>
<organism evidence="2 3">
    <name type="scientific">Cystobacter ferrugineus</name>
    <dbReference type="NCBI Taxonomy" id="83449"/>
    <lineage>
        <taxon>Bacteria</taxon>
        <taxon>Pseudomonadati</taxon>
        <taxon>Myxococcota</taxon>
        <taxon>Myxococcia</taxon>
        <taxon>Myxococcales</taxon>
        <taxon>Cystobacterineae</taxon>
        <taxon>Archangiaceae</taxon>
        <taxon>Cystobacter</taxon>
    </lineage>
</organism>
<gene>
    <name evidence="2" type="ORF">BON30_45070</name>
</gene>
<dbReference type="Proteomes" id="UP000182229">
    <property type="component" value="Unassembled WGS sequence"/>
</dbReference>
<keyword evidence="3" id="KW-1185">Reference proteome</keyword>
<dbReference type="InterPro" id="IPR000073">
    <property type="entry name" value="AB_hydrolase_1"/>
</dbReference>
<dbReference type="Pfam" id="PF00561">
    <property type="entry name" value="Abhydrolase_1"/>
    <property type="match status" value="1"/>
</dbReference>
<dbReference type="PANTHER" id="PTHR43433:SF1">
    <property type="entry name" value="BLL5160 PROTEIN"/>
    <property type="match status" value="1"/>
</dbReference>
<feature type="domain" description="AB hydrolase-1" evidence="1">
    <location>
        <begin position="21"/>
        <end position="125"/>
    </location>
</feature>
<accession>A0A1L9AVW4</accession>
<dbReference type="AlphaFoldDB" id="A0A1L9AVW4"/>
<dbReference type="OrthoDB" id="5338718at2"/>
<dbReference type="InterPro" id="IPR050471">
    <property type="entry name" value="AB_hydrolase"/>
</dbReference>
<dbReference type="RefSeq" id="WP_071904819.1">
    <property type="nucleotide sequence ID" value="NZ_MPIN01000022.1"/>
</dbReference>
<dbReference type="STRING" id="83449.BON30_45070"/>
<dbReference type="InterPro" id="IPR029058">
    <property type="entry name" value="AB_hydrolase_fold"/>
</dbReference>
<dbReference type="GO" id="GO:0016787">
    <property type="term" value="F:hydrolase activity"/>
    <property type="evidence" value="ECO:0007669"/>
    <property type="project" value="UniProtKB-KW"/>
</dbReference>
<dbReference type="PRINTS" id="PR00111">
    <property type="entry name" value="ABHYDROLASE"/>
</dbReference>
<reference evidence="3" key="1">
    <citation type="submission" date="2016-11" db="EMBL/GenBank/DDBJ databases">
        <authorList>
            <person name="Shukria A."/>
            <person name="Stevens D.C."/>
        </authorList>
    </citation>
    <scope>NUCLEOTIDE SEQUENCE [LARGE SCALE GENOMIC DNA]</scope>
    <source>
        <strain evidence="3">Cbfe23</strain>
    </source>
</reference>
<dbReference type="Gene3D" id="3.40.50.1820">
    <property type="entry name" value="alpha/beta hydrolase"/>
    <property type="match status" value="1"/>
</dbReference>
<sequence>MPIAELNHQGIYFEDSGGPGPALILGHGFLMDGRMFDAQAEALAPEFRVIRWDARGFGRTRWDGQPFSLYDSAADCIALLDHLGIQRAVVGGLSQGGYCALRVALRYPERVHGLVLMSTSGRMDAEESRAGYRQVRDLWGTPGATENILQLYSGLIIGDSRFHGPWLDRWRQTPKAAFVAATNNLLERDDIEPRLGEIRCPAIVFHGLADAAIPPSAAQALVEALGGRTRYVPIPGAAHAPTLTHPELLNLPLVEFMRELSG</sequence>
<dbReference type="PANTHER" id="PTHR43433">
    <property type="entry name" value="HYDROLASE, ALPHA/BETA FOLD FAMILY PROTEIN"/>
    <property type="match status" value="1"/>
</dbReference>
<evidence type="ECO:0000259" key="1">
    <source>
        <dbReference type="Pfam" id="PF00561"/>
    </source>
</evidence>
<reference evidence="2 3" key="2">
    <citation type="submission" date="2016-12" db="EMBL/GenBank/DDBJ databases">
        <title>Draft Genome Sequence of Cystobacter ferrugineus Strain Cbfe23.</title>
        <authorList>
            <person name="Akbar S."/>
            <person name="Dowd S.E."/>
            <person name="Stevens D.C."/>
        </authorList>
    </citation>
    <scope>NUCLEOTIDE SEQUENCE [LARGE SCALE GENOMIC DNA]</scope>
    <source>
        <strain evidence="2 3">Cbfe23</strain>
    </source>
</reference>